<comment type="caution">
    <text evidence="1">The sequence shown here is derived from an EMBL/GenBank/DDBJ whole genome shotgun (WGS) entry which is preliminary data.</text>
</comment>
<evidence type="ECO:0000313" key="1">
    <source>
        <dbReference type="EMBL" id="PQH47610.1"/>
    </source>
</evidence>
<reference evidence="1 2" key="1">
    <citation type="journal article" date="2018" name="J. Antimicrob. Chemother.">
        <title>Phylogenomics of colistin-susceptible and resistant XDR Acinetobacter baumannii.</title>
        <authorList>
            <person name="Mustapha M."/>
            <person name="Li B."/>
            <person name="Pacey M.P."/>
            <person name="Mettus R.T."/>
            <person name="McElheny C.L."/>
            <person name="Ernst R.K."/>
            <person name="Cooper V.S."/>
            <person name="Doi Y."/>
        </authorList>
    </citation>
    <scope>NUCLEOTIDE SEQUENCE [LARGE SCALE GENOMIC DNA]</scope>
    <source>
        <strain evidence="1 2">R20</strain>
    </source>
</reference>
<sequence length="74" mass="8521">MTLKTYDIYNPADGLVDFTLGELTDIYTSILWSGCSNDNQILKKIETKYTFCSTCSNLVLKEQFDEHLEKCLED</sequence>
<evidence type="ECO:0008006" key="3">
    <source>
        <dbReference type="Google" id="ProtNLM"/>
    </source>
</evidence>
<dbReference type="RefSeq" id="WP_000173140.1">
    <property type="nucleotide sequence ID" value="NZ_CAUZCE010000027.1"/>
</dbReference>
<evidence type="ECO:0000313" key="2">
    <source>
        <dbReference type="Proteomes" id="UP000239276"/>
    </source>
</evidence>
<dbReference type="Proteomes" id="UP000239276">
    <property type="component" value="Unassembled WGS sequence"/>
</dbReference>
<dbReference type="EMBL" id="PUDN01000145">
    <property type="protein sequence ID" value="PQH47610.1"/>
    <property type="molecule type" value="Genomic_DNA"/>
</dbReference>
<dbReference type="AlphaFoldDB" id="A0AB37ABG0"/>
<name>A0AB37ABG0_ACIBA</name>
<accession>A0AB37ABG0</accession>
<gene>
    <name evidence="1" type="ORF">C5U34_17845</name>
</gene>
<protein>
    <recommendedName>
        <fullName evidence="3">UBZ4-type domain-containing protein</fullName>
    </recommendedName>
</protein>
<proteinExistence type="predicted"/>
<organism evidence="1 2">
    <name type="scientific">Acinetobacter baumannii</name>
    <dbReference type="NCBI Taxonomy" id="470"/>
    <lineage>
        <taxon>Bacteria</taxon>
        <taxon>Pseudomonadati</taxon>
        <taxon>Pseudomonadota</taxon>
        <taxon>Gammaproteobacteria</taxon>
        <taxon>Moraxellales</taxon>
        <taxon>Moraxellaceae</taxon>
        <taxon>Acinetobacter</taxon>
        <taxon>Acinetobacter calcoaceticus/baumannii complex</taxon>
    </lineage>
</organism>